<comment type="caution">
    <text evidence="5">The sequence shown here is derived from an EMBL/GenBank/DDBJ whole genome shotgun (WGS) entry which is preliminary data.</text>
</comment>
<reference evidence="5 6" key="1">
    <citation type="submission" date="2012-11" db="EMBL/GenBank/DDBJ databases">
        <title>Genome assembly of Thiorhodococcus sp. AK35.</title>
        <authorList>
            <person name="Nupur N."/>
            <person name="Khatri I."/>
            <person name="Subramanian S."/>
            <person name="Pinnaka A."/>
        </authorList>
    </citation>
    <scope>NUCLEOTIDE SEQUENCE [LARGE SCALE GENOMIC DNA]</scope>
    <source>
        <strain evidence="5 6">AK35</strain>
    </source>
</reference>
<dbReference type="eggNOG" id="COG3591">
    <property type="taxonomic scope" value="Bacteria"/>
</dbReference>
<feature type="binding site" evidence="2">
    <location>
        <position position="840"/>
    </location>
    <ligand>
        <name>Mg(2+)</name>
        <dbReference type="ChEBI" id="CHEBI:18420"/>
        <note>catalytic</note>
    </ligand>
</feature>
<dbReference type="STRING" id="1249627.D779_1755"/>
<dbReference type="CDD" id="cd00091">
    <property type="entry name" value="NUC"/>
    <property type="match status" value="1"/>
</dbReference>
<dbReference type="eggNOG" id="COG4249">
    <property type="taxonomic scope" value="Bacteria"/>
</dbReference>
<keyword evidence="2" id="KW-0479">Metal-binding</keyword>
<dbReference type="EMBL" id="AONC01000003">
    <property type="protein sequence ID" value="EXJ16932.1"/>
    <property type="molecule type" value="Genomic_DNA"/>
</dbReference>
<dbReference type="Gene3D" id="2.40.10.10">
    <property type="entry name" value="Trypsin-like serine proteases"/>
    <property type="match status" value="2"/>
</dbReference>
<dbReference type="Pfam" id="PF01223">
    <property type="entry name" value="Endonuclease_NS"/>
    <property type="match status" value="1"/>
</dbReference>
<name>W9VLF6_9GAMM</name>
<dbReference type="SUPFAM" id="SSF50494">
    <property type="entry name" value="Trypsin-like serine proteases"/>
    <property type="match status" value="1"/>
</dbReference>
<feature type="active site" description="Proton acceptor" evidence="1">
    <location>
        <position position="804"/>
    </location>
</feature>
<dbReference type="PANTHER" id="PTHR13966:SF5">
    <property type="entry name" value="ENDONUCLEASE G, MITOCHONDRIAL"/>
    <property type="match status" value="1"/>
</dbReference>
<dbReference type="InterPro" id="IPR040255">
    <property type="entry name" value="Non-specific_endonuclease"/>
</dbReference>
<dbReference type="InterPro" id="IPR043504">
    <property type="entry name" value="Peptidase_S1_PA_chymotrypsin"/>
</dbReference>
<protein>
    <recommendedName>
        <fullName evidence="7">Serine protease</fullName>
    </recommendedName>
</protein>
<organism evidence="5 6">
    <name type="scientific">Imhoffiella purpurea</name>
    <dbReference type="NCBI Taxonomy" id="1249627"/>
    <lineage>
        <taxon>Bacteria</taxon>
        <taxon>Pseudomonadati</taxon>
        <taxon>Pseudomonadota</taxon>
        <taxon>Gammaproteobacteria</taxon>
        <taxon>Chromatiales</taxon>
        <taxon>Chromatiaceae</taxon>
        <taxon>Imhoffiella</taxon>
    </lineage>
</organism>
<proteinExistence type="predicted"/>
<evidence type="ECO:0000256" key="1">
    <source>
        <dbReference type="PIRSR" id="PIRSR640255-1"/>
    </source>
</evidence>
<dbReference type="Pfam" id="PF13365">
    <property type="entry name" value="Trypsin_2"/>
    <property type="match status" value="1"/>
</dbReference>
<dbReference type="SMART" id="SM00892">
    <property type="entry name" value="Endonuclease_NS"/>
    <property type="match status" value="1"/>
</dbReference>
<dbReference type="SUPFAM" id="SSF52266">
    <property type="entry name" value="SGNH hydrolase"/>
    <property type="match status" value="1"/>
</dbReference>
<dbReference type="Gene3D" id="3.40.50.1110">
    <property type="entry name" value="SGNH hydrolase"/>
    <property type="match status" value="1"/>
</dbReference>
<dbReference type="InterPro" id="IPR036514">
    <property type="entry name" value="SGNH_hydro_sf"/>
</dbReference>
<dbReference type="Proteomes" id="UP000019460">
    <property type="component" value="Unassembled WGS sequence"/>
</dbReference>
<dbReference type="AlphaFoldDB" id="W9VLF6"/>
<dbReference type="SMART" id="SM00477">
    <property type="entry name" value="NUC"/>
    <property type="match status" value="1"/>
</dbReference>
<dbReference type="GO" id="GO:0046872">
    <property type="term" value="F:metal ion binding"/>
    <property type="evidence" value="ECO:0007669"/>
    <property type="project" value="UniProtKB-KW"/>
</dbReference>
<gene>
    <name evidence="5" type="ORF">D779_1755</name>
</gene>
<dbReference type="GO" id="GO:0003676">
    <property type="term" value="F:nucleic acid binding"/>
    <property type="evidence" value="ECO:0007669"/>
    <property type="project" value="InterPro"/>
</dbReference>
<dbReference type="SUPFAM" id="SSF54060">
    <property type="entry name" value="His-Me finger endonucleases"/>
    <property type="match status" value="1"/>
</dbReference>
<dbReference type="InterPro" id="IPR009003">
    <property type="entry name" value="Peptidase_S1_PA"/>
</dbReference>
<dbReference type="Gene3D" id="3.40.570.10">
    <property type="entry name" value="Extracellular Endonuclease, subunit A"/>
    <property type="match status" value="1"/>
</dbReference>
<dbReference type="InterPro" id="IPR001604">
    <property type="entry name" value="Endo_G_ENPP1-like_dom"/>
</dbReference>
<dbReference type="InterPro" id="IPR044925">
    <property type="entry name" value="His-Me_finger_sf"/>
</dbReference>
<dbReference type="InterPro" id="IPR020821">
    <property type="entry name" value="ENPP1-3/EXOG-like_nuc-like"/>
</dbReference>
<keyword evidence="6" id="KW-1185">Reference proteome</keyword>
<dbReference type="GO" id="GO:0004519">
    <property type="term" value="F:endonuclease activity"/>
    <property type="evidence" value="ECO:0007669"/>
    <property type="project" value="TreeGrafter"/>
</dbReference>
<dbReference type="PATRIC" id="fig|1249627.3.peg.217"/>
<dbReference type="eggNOG" id="COG1864">
    <property type="taxonomic scope" value="Bacteria"/>
</dbReference>
<dbReference type="InterPro" id="IPR044929">
    <property type="entry name" value="DNA/RNA_non-sp_Endonuclease_sf"/>
</dbReference>
<evidence type="ECO:0000313" key="6">
    <source>
        <dbReference type="Proteomes" id="UP000019460"/>
    </source>
</evidence>
<dbReference type="RefSeq" id="WP_052347652.1">
    <property type="nucleotide sequence ID" value="NZ_AONC01000003.1"/>
</dbReference>
<feature type="domain" description="DNA/RNA non-specific endonuclease/pyrophosphatase/phosphodiesterase" evidence="4">
    <location>
        <begin position="742"/>
        <end position="947"/>
    </location>
</feature>
<evidence type="ECO:0000313" key="5">
    <source>
        <dbReference type="EMBL" id="EXJ16932.1"/>
    </source>
</evidence>
<evidence type="ECO:0000256" key="2">
    <source>
        <dbReference type="PIRSR" id="PIRSR640255-2"/>
    </source>
</evidence>
<evidence type="ECO:0008006" key="7">
    <source>
        <dbReference type="Google" id="ProtNLM"/>
    </source>
</evidence>
<sequence length="970" mass="107976">MTPTEFEHALNAAIDAEDLETLEKLQQEFLDDGKPSRPFEPCVRLRSSPGESELEADTGIALANGLSRAIRTLRYRQRRRSGYTGPIIVSEGDSWFQYPVRLKDVIDNLSERYAILSLGAAGDTLTNMLAEAEYRDAIAEEQADFFLFSASGNDALGGGHLADLLHSYAPGMEVQDIVRHDVLSATLAKIEDGYQTVIQEVIAVNPRIGVLFHGYDRPVPRQDGRWLGEPMAGLGIPAFLQPEVTGYLIDHLNERLAQLESRFPGQVRHVDCRGRVGPSMQSWYDELHPRNPGYARVADLFEQQIEAMRHERRAVTSAGGIERHTTPMDEVWTPRDEAFAQAEALLGLTDEALIDVRPASQVQAAAAIASGPTPLEREILEDARALRRQTLEPDQDKRLRARRHMVPEADDKAFERILGISNLFPINYLSRGAHLARAVAKIQLFYQGAIPSGSGSGFLVAPGLLLTNNHVLSSREEARLAKAVFDYQENDQFQVMPSKRFDLTGDIFFTSDRDALDFTFVSVRPVNNQGQDLTELGHFTLIEESGKAIKNEPVSIIQHPSGGLKSIALRDSRILGVKGDFIYYTTDTEPGSSGAPVLNDQWLPVALHHRSVPDPKGSDKWIANRGIRISRIFARLREAATQGDRDAQKILALLDADTPVSAPIMPALQPQPLRPGESGLMPSLTGDTLNYRRVDLEEAAFGVDRWREVAGYDPNFLNKPISLPLPQGGNGVREVDGRADLTYMHFSVVMHATRKLPMVTACNVDGTRLKRLKRRGAWRHDPRLTRTEQIGNEAYVNNDYDRGHLVRRVAPMWGSEAEARFAEADTFHYTVCAPQHARLNQKSWLELENYLLDWAEENAARLSIFTGPLFRPDDPLYRGLVQVPADYWKVAIAEQSGRFRAVGYLHTQKNLIPSVEEAFGDYKTHRVPIHILAELSGLDLEGLISEDVAGEGFETSGGVRLVLGREDLGL</sequence>
<dbReference type="GO" id="GO:0016788">
    <property type="term" value="F:hydrolase activity, acting on ester bonds"/>
    <property type="evidence" value="ECO:0007669"/>
    <property type="project" value="UniProtKB-ARBA"/>
</dbReference>
<feature type="domain" description="ENPP1-3/EXOG-like endonuclease/phosphodiesterase" evidence="3">
    <location>
        <begin position="743"/>
        <end position="947"/>
    </location>
</feature>
<evidence type="ECO:0000259" key="4">
    <source>
        <dbReference type="SMART" id="SM00892"/>
    </source>
</evidence>
<accession>W9VLF6</accession>
<dbReference type="OrthoDB" id="9811262at2"/>
<dbReference type="PANTHER" id="PTHR13966">
    <property type="entry name" value="ENDONUCLEASE RELATED"/>
    <property type="match status" value="1"/>
</dbReference>
<evidence type="ECO:0000259" key="3">
    <source>
        <dbReference type="SMART" id="SM00477"/>
    </source>
</evidence>